<dbReference type="PROSITE" id="PS50089">
    <property type="entry name" value="ZF_RING_2"/>
    <property type="match status" value="1"/>
</dbReference>
<dbReference type="AlphaFoldDB" id="A0A913XYT0"/>
<evidence type="ECO:0000256" key="3">
    <source>
        <dbReference type="ARBA" id="ARBA00022833"/>
    </source>
</evidence>
<dbReference type="KEGG" id="epa:110249809"/>
<evidence type="ECO:0000256" key="5">
    <source>
        <dbReference type="PROSITE-ProRule" id="PRU00207"/>
    </source>
</evidence>
<evidence type="ECO:0000256" key="1">
    <source>
        <dbReference type="ARBA" id="ARBA00022723"/>
    </source>
</evidence>
<dbReference type="InterPro" id="IPR001841">
    <property type="entry name" value="Znf_RING"/>
</dbReference>
<dbReference type="CDD" id="cd16505">
    <property type="entry name" value="RING-HC_CYHR1"/>
    <property type="match status" value="1"/>
</dbReference>
<feature type="domain" description="TRAF-type" evidence="8">
    <location>
        <begin position="113"/>
        <end position="160"/>
    </location>
</feature>
<proteinExistence type="inferred from homology"/>
<evidence type="ECO:0000256" key="2">
    <source>
        <dbReference type="ARBA" id="ARBA00022771"/>
    </source>
</evidence>
<evidence type="ECO:0000256" key="4">
    <source>
        <dbReference type="ARBA" id="ARBA00034319"/>
    </source>
</evidence>
<dbReference type="OMA" id="HERPEHE"/>
<dbReference type="EnsemblMetazoa" id="XM_021056392.2">
    <property type="protein sequence ID" value="XP_020912051.1"/>
    <property type="gene ID" value="LOC110249809"/>
</dbReference>
<dbReference type="OrthoDB" id="10062218at2759"/>
<feature type="zinc finger region" description="TRAF-type" evidence="5">
    <location>
        <begin position="113"/>
        <end position="160"/>
    </location>
</feature>
<name>A0A913XYT0_EXADI</name>
<dbReference type="Gene3D" id="3.30.40.10">
    <property type="entry name" value="Zinc/RING finger domain, C3HC4 (zinc finger)"/>
    <property type="match status" value="2"/>
</dbReference>
<sequence length="334" mass="38141">MSDGEDGGTVQVEDTTEKENIEPPMKKLKVEPKKMDLETRLNDILSCNVCLALPCKAIFQCPHGHLMCSSCFTHLLADARLKDEQATCPNCRTEISRNNCSRNLAVEKAVSELPTKCQFCSEQFPRILIGSHEREDCNNRLVDCKFKRLGCQWQGPFHELSKHESECTHPNKTGLELMTALDAIDETNSKNMRMLQTIVGLLSYEKIAINDLQLRPYRTDDFIPQLYYETSRFNALGQQWVVKTKVIGSEKILKRGLLFQLVQKTKGPTNIKFMMIRSPFGDLSVVPTLHHHEFAGDAMESEFYELNFVDSLEANKMLAEKIINLRLMMFQVSN</sequence>
<evidence type="ECO:0000313" key="9">
    <source>
        <dbReference type="EnsemblMetazoa" id="XP_020912051.1"/>
    </source>
</evidence>
<dbReference type="GO" id="GO:0005634">
    <property type="term" value="C:nucleus"/>
    <property type="evidence" value="ECO:0007669"/>
    <property type="project" value="TreeGrafter"/>
</dbReference>
<reference evidence="9" key="1">
    <citation type="submission" date="2022-11" db="UniProtKB">
        <authorList>
            <consortium name="EnsemblMetazoa"/>
        </authorList>
    </citation>
    <scope>IDENTIFICATION</scope>
</reference>
<dbReference type="Proteomes" id="UP000887567">
    <property type="component" value="Unplaced"/>
</dbReference>
<dbReference type="Pfam" id="PF02176">
    <property type="entry name" value="zf-TRAF"/>
    <property type="match status" value="1"/>
</dbReference>
<feature type="domain" description="RING-type" evidence="7">
    <location>
        <begin position="47"/>
        <end position="92"/>
    </location>
</feature>
<evidence type="ECO:0000256" key="6">
    <source>
        <dbReference type="SAM" id="MobiDB-lite"/>
    </source>
</evidence>
<keyword evidence="2 5" id="KW-0863">Zinc-finger</keyword>
<organism evidence="9 10">
    <name type="scientific">Exaiptasia diaphana</name>
    <name type="common">Tropical sea anemone</name>
    <name type="synonym">Aiptasia pulchella</name>
    <dbReference type="NCBI Taxonomy" id="2652724"/>
    <lineage>
        <taxon>Eukaryota</taxon>
        <taxon>Metazoa</taxon>
        <taxon>Cnidaria</taxon>
        <taxon>Anthozoa</taxon>
        <taxon>Hexacorallia</taxon>
        <taxon>Actiniaria</taxon>
        <taxon>Aiptasiidae</taxon>
        <taxon>Exaiptasia</taxon>
    </lineage>
</organism>
<dbReference type="SUPFAM" id="SSF57850">
    <property type="entry name" value="RING/U-box"/>
    <property type="match status" value="1"/>
</dbReference>
<dbReference type="PANTHER" id="PTHR23059">
    <property type="entry name" value="CYSTEINE AND HISTIDINE-RICH PROTEIN 1"/>
    <property type="match status" value="1"/>
</dbReference>
<protein>
    <recommendedName>
        <fullName evidence="11">Cysteine and histidine-rich protein 1</fullName>
    </recommendedName>
</protein>
<feature type="region of interest" description="Disordered" evidence="6">
    <location>
        <begin position="1"/>
        <end position="24"/>
    </location>
</feature>
<keyword evidence="10" id="KW-1185">Reference proteome</keyword>
<dbReference type="InterPro" id="IPR039338">
    <property type="entry name" value="ZFTRAF1"/>
</dbReference>
<keyword evidence="3 5" id="KW-0862">Zinc</keyword>
<dbReference type="RefSeq" id="XP_020912051.1">
    <property type="nucleotide sequence ID" value="XM_021056392.2"/>
</dbReference>
<feature type="compositionally biased region" description="Basic and acidic residues" evidence="6">
    <location>
        <begin position="15"/>
        <end position="24"/>
    </location>
</feature>
<evidence type="ECO:0000259" key="8">
    <source>
        <dbReference type="PROSITE" id="PS50145"/>
    </source>
</evidence>
<dbReference type="InterPro" id="IPR013083">
    <property type="entry name" value="Znf_RING/FYVE/PHD"/>
</dbReference>
<dbReference type="GO" id="GO:0008270">
    <property type="term" value="F:zinc ion binding"/>
    <property type="evidence" value="ECO:0007669"/>
    <property type="project" value="UniProtKB-KW"/>
</dbReference>
<evidence type="ECO:0000259" key="7">
    <source>
        <dbReference type="PROSITE" id="PS50089"/>
    </source>
</evidence>
<evidence type="ECO:0008006" key="11">
    <source>
        <dbReference type="Google" id="ProtNLM"/>
    </source>
</evidence>
<dbReference type="PANTHER" id="PTHR23059:SF4">
    <property type="entry name" value="ZINC FINGER TRAF-TYPE-CONTAINING PROTEIN 1"/>
    <property type="match status" value="1"/>
</dbReference>
<dbReference type="InterPro" id="IPR001293">
    <property type="entry name" value="Znf_TRAF"/>
</dbReference>
<dbReference type="SUPFAM" id="SSF49599">
    <property type="entry name" value="TRAF domain-like"/>
    <property type="match status" value="1"/>
</dbReference>
<dbReference type="GeneID" id="110249809"/>
<comment type="similarity">
    <text evidence="4">Belongs to the ZFTRAF1 family.</text>
</comment>
<dbReference type="PROSITE" id="PS50145">
    <property type="entry name" value="ZF_TRAF"/>
    <property type="match status" value="1"/>
</dbReference>
<keyword evidence="1 5" id="KW-0479">Metal-binding</keyword>
<evidence type="ECO:0000313" key="10">
    <source>
        <dbReference type="Proteomes" id="UP000887567"/>
    </source>
</evidence>
<accession>A0A913XYT0</accession>